<dbReference type="AlphaFoldDB" id="A0A511KNI1"/>
<evidence type="ECO:0000256" key="3">
    <source>
        <dbReference type="ARBA" id="ARBA00038335"/>
    </source>
</evidence>
<feature type="compositionally biased region" description="Acidic residues" evidence="4">
    <location>
        <begin position="556"/>
        <end position="581"/>
    </location>
</feature>
<dbReference type="EMBL" id="BJWK01000018">
    <property type="protein sequence ID" value="GEM11943.1"/>
    <property type="molecule type" value="Genomic_DNA"/>
</dbReference>
<dbReference type="OrthoDB" id="30195at2759"/>
<dbReference type="PANTHER" id="PTHR44267">
    <property type="entry name" value="WD REPEAT-CONTAINING PROTEIN 43"/>
    <property type="match status" value="1"/>
</dbReference>
<comment type="caution">
    <text evidence="6">The sequence shown here is derived from an EMBL/GenBank/DDBJ whole genome shotgun (WGS) entry which is preliminary data.</text>
</comment>
<feature type="compositionally biased region" description="Low complexity" evidence="4">
    <location>
        <begin position="488"/>
        <end position="507"/>
    </location>
</feature>
<dbReference type="PANTHER" id="PTHR44267:SF1">
    <property type="entry name" value="WD REPEAT-CONTAINING PROTEIN 43"/>
    <property type="match status" value="1"/>
</dbReference>
<dbReference type="SUPFAM" id="SSF50998">
    <property type="entry name" value="Quinoprotein alcohol dehydrogenase-like"/>
    <property type="match status" value="1"/>
</dbReference>
<evidence type="ECO:0000256" key="1">
    <source>
        <dbReference type="ARBA" id="ARBA00004604"/>
    </source>
</evidence>
<gene>
    <name evidence="6" type="ORF">Rt10032_c18g5960</name>
</gene>
<evidence type="ECO:0000313" key="6">
    <source>
        <dbReference type="EMBL" id="GEM11943.1"/>
    </source>
</evidence>
<dbReference type="Gene3D" id="2.130.10.10">
    <property type="entry name" value="YVTN repeat-like/Quinoprotein amine dehydrogenase"/>
    <property type="match status" value="1"/>
</dbReference>
<feature type="compositionally biased region" description="Acidic residues" evidence="4">
    <location>
        <begin position="832"/>
        <end position="872"/>
    </location>
</feature>
<name>A0A511KNI1_RHOTO</name>
<feature type="compositionally biased region" description="Acidic residues" evidence="4">
    <location>
        <begin position="751"/>
        <end position="767"/>
    </location>
</feature>
<dbReference type="Pfam" id="PF04003">
    <property type="entry name" value="Utp12"/>
    <property type="match status" value="1"/>
</dbReference>
<feature type="region of interest" description="Disordered" evidence="4">
    <location>
        <begin position="478"/>
        <end position="522"/>
    </location>
</feature>
<protein>
    <submittedName>
        <fullName evidence="6">U3 small nucleolar RNA-associated protein 5</fullName>
    </submittedName>
</protein>
<dbReference type="InterPro" id="IPR015943">
    <property type="entry name" value="WD40/YVTN_repeat-like_dom_sf"/>
</dbReference>
<feature type="region of interest" description="Disordered" evidence="4">
    <location>
        <begin position="547"/>
        <end position="586"/>
    </location>
</feature>
<accession>A0A511KNI1</accession>
<dbReference type="GO" id="GO:0032040">
    <property type="term" value="C:small-subunit processome"/>
    <property type="evidence" value="ECO:0007669"/>
    <property type="project" value="UniProtKB-ARBA"/>
</dbReference>
<feature type="region of interest" description="Disordered" evidence="4">
    <location>
        <begin position="88"/>
        <end position="128"/>
    </location>
</feature>
<evidence type="ECO:0000313" key="7">
    <source>
        <dbReference type="Proteomes" id="UP000321518"/>
    </source>
</evidence>
<evidence type="ECO:0000256" key="2">
    <source>
        <dbReference type="ARBA" id="ARBA00023242"/>
    </source>
</evidence>
<feature type="region of interest" description="Disordered" evidence="4">
    <location>
        <begin position="734"/>
        <end position="872"/>
    </location>
</feature>
<dbReference type="InterPro" id="IPR007148">
    <property type="entry name" value="SSU_processome_Utp12"/>
</dbReference>
<comment type="subcellular location">
    <subcellularLocation>
        <location evidence="1">Nucleus</location>
        <location evidence="1">Nucleolus</location>
    </subcellularLocation>
</comment>
<keyword evidence="2" id="KW-0539">Nucleus</keyword>
<reference evidence="6 7" key="1">
    <citation type="submission" date="2019-07" db="EMBL/GenBank/DDBJ databases">
        <title>Rhodotorula toruloides NBRC10032 genome sequencing.</title>
        <authorList>
            <person name="Shida Y."/>
            <person name="Takaku H."/>
            <person name="Ogasawara W."/>
            <person name="Mori K."/>
        </authorList>
    </citation>
    <scope>NUCLEOTIDE SEQUENCE [LARGE SCALE GENOMIC DNA]</scope>
    <source>
        <strain evidence="6 7">NBRC10032</strain>
    </source>
</reference>
<dbReference type="InterPro" id="IPR052414">
    <property type="entry name" value="U3_snoRNA-assoc_WDR"/>
</dbReference>
<sequence length="872" mass="92107">MGKKAPKSAPRTTALAVSVEAVATTLTAFSPAASHYAHLSAAPDAHTLRVFETATGKCISRWASNAAGQDEGDEPRVKSIEWCWVPSAHAGEAGQQAEGKRGKKRRKSDGGGAVDSPAKPSVASLKPQPPQLTLALGLESGSILLWPPSGTASRTLSHPTSTSPITALATPVSSSAQEDGHIWSAHQDGSVRVWDLFSGNVVGKVSGLTEEPRWDDLVVRYEPAAEGSKRTVHLVLSHLSLRVCSLQLGAASRKEGKVRDLKATELGRCTGHVEPCSVRWTGLSSTPASPADFGSDAPVDKLTFLSYSPTDRFVQVWQIATTSPSPNPHIGLLLARLALDSGVASAIVSSLLPSTATQTLAAIDSATGNVSLASLPLSFASHAESSTPSKKGKKHGLGVVALEVACEITAPAPGGKNEANVAEVAFREGEEGKALLCRGGIKPVFESVAVKEEGAWLKKVELARSASGLLVGNGVAESAGAPQPTRYSEQASASVAAATSAPDAAAASDDEEVVGNSGELDVDMAEPTLADRLKALNFSQKKERKAAARKQRAMQDDDVEVASESDDEVFDEEDFEDDEEEGARPSVPATTLTTTLVQALHSQDGPLLESCLAHSNPNLVRSTVKRLPSGGLVLSLLEAIVERLGKQKKGREGMASVKRARALVAWLKETLVVHVGFLVTIPSLVSRLAALHASLTQRIALQPTLLSLHGRLELVMSQIDLRQDRARAASQRQLAAASAKPRQGRRYVEGESTDEEGGEEGDSDIEDVVLGAAGEGASDEDGDEADEDEEGEGELDNFDEDDDNVDSDLLDEEDGADSRKLRHKRNGVESLLDLEAEDDEDFDEDADSLEGEEGYEDLSDDSEAGEDEEFEA</sequence>
<evidence type="ECO:0000256" key="4">
    <source>
        <dbReference type="SAM" id="MobiDB-lite"/>
    </source>
</evidence>
<dbReference type="GO" id="GO:0000462">
    <property type="term" value="P:maturation of SSU-rRNA from tricistronic rRNA transcript (SSU-rRNA, 5.8S rRNA, LSU-rRNA)"/>
    <property type="evidence" value="ECO:0007669"/>
    <property type="project" value="TreeGrafter"/>
</dbReference>
<dbReference type="InterPro" id="IPR011047">
    <property type="entry name" value="Quinoprotein_ADH-like_sf"/>
</dbReference>
<feature type="domain" description="Small-subunit processome Utp12" evidence="5">
    <location>
        <begin position="605"/>
        <end position="716"/>
    </location>
</feature>
<comment type="similarity">
    <text evidence="3">Belongs to the UTP5 family.</text>
</comment>
<evidence type="ECO:0000259" key="5">
    <source>
        <dbReference type="Pfam" id="PF04003"/>
    </source>
</evidence>
<feature type="compositionally biased region" description="Acidic residues" evidence="4">
    <location>
        <begin position="777"/>
        <end position="815"/>
    </location>
</feature>
<proteinExistence type="inferred from homology"/>
<dbReference type="Proteomes" id="UP000321518">
    <property type="component" value="Unassembled WGS sequence"/>
</dbReference>
<organism evidence="6 7">
    <name type="scientific">Rhodotorula toruloides</name>
    <name type="common">Yeast</name>
    <name type="synonym">Rhodosporidium toruloides</name>
    <dbReference type="NCBI Taxonomy" id="5286"/>
    <lineage>
        <taxon>Eukaryota</taxon>
        <taxon>Fungi</taxon>
        <taxon>Dikarya</taxon>
        <taxon>Basidiomycota</taxon>
        <taxon>Pucciniomycotina</taxon>
        <taxon>Microbotryomycetes</taxon>
        <taxon>Sporidiobolales</taxon>
        <taxon>Sporidiobolaceae</taxon>
        <taxon>Rhodotorula</taxon>
    </lineage>
</organism>